<dbReference type="EC" id="2.6.1.9" evidence="9"/>
<dbReference type="Gene3D" id="3.90.1150.10">
    <property type="entry name" value="Aspartate Aminotransferase, domain 1"/>
    <property type="match status" value="1"/>
</dbReference>
<comment type="pathway">
    <text evidence="2 9">Amino-acid biosynthesis; L-histidine biosynthesis; L-histidine from 5-phospho-alpha-D-ribose 1-diphosphate: step 7/9.</text>
</comment>
<dbReference type="OrthoDB" id="9809616at2"/>
<name>A0A1G6XQD1_9PROT</name>
<comment type="cofactor">
    <cofactor evidence="1 9">
        <name>pyridoxal 5'-phosphate</name>
        <dbReference type="ChEBI" id="CHEBI:597326"/>
    </cofactor>
</comment>
<comment type="similarity">
    <text evidence="3 9">Belongs to the class-II pyridoxal-phosphate-dependent aminotransferase family. Histidinol-phosphate aminotransferase subfamily.</text>
</comment>
<keyword evidence="5 9" id="KW-0032">Aminotransferase</keyword>
<reference evidence="11 12" key="1">
    <citation type="submission" date="2016-10" db="EMBL/GenBank/DDBJ databases">
        <authorList>
            <person name="de Groot N.N."/>
        </authorList>
    </citation>
    <scope>NUCLEOTIDE SEQUENCE [LARGE SCALE GENOMIC DNA]</scope>
    <source>
        <strain evidence="11 12">CGMCC 1.9109</strain>
    </source>
</reference>
<dbReference type="STRING" id="637679.GCA_001550055_01001"/>
<feature type="domain" description="Aminotransferase class I/classII large" evidence="10">
    <location>
        <begin position="29"/>
        <end position="352"/>
    </location>
</feature>
<dbReference type="InterPro" id="IPR004839">
    <property type="entry name" value="Aminotransferase_I/II_large"/>
</dbReference>
<dbReference type="GO" id="GO:0004400">
    <property type="term" value="F:histidinol-phosphate transaminase activity"/>
    <property type="evidence" value="ECO:0007669"/>
    <property type="project" value="UniProtKB-UniRule"/>
</dbReference>
<evidence type="ECO:0000259" key="10">
    <source>
        <dbReference type="Pfam" id="PF00155"/>
    </source>
</evidence>
<dbReference type="EMBL" id="FNAK01000003">
    <property type="protein sequence ID" value="SDD80414.1"/>
    <property type="molecule type" value="Genomic_DNA"/>
</dbReference>
<dbReference type="SUPFAM" id="SSF53383">
    <property type="entry name" value="PLP-dependent transferases"/>
    <property type="match status" value="1"/>
</dbReference>
<dbReference type="HAMAP" id="MF_01023">
    <property type="entry name" value="HisC_aminotrans_2"/>
    <property type="match status" value="1"/>
</dbReference>
<evidence type="ECO:0000256" key="4">
    <source>
        <dbReference type="ARBA" id="ARBA00011738"/>
    </source>
</evidence>
<dbReference type="PANTHER" id="PTHR43643:SF3">
    <property type="entry name" value="HISTIDINOL-PHOSPHATE AMINOTRANSFERASE"/>
    <property type="match status" value="1"/>
</dbReference>
<keyword evidence="6 9" id="KW-0808">Transferase</keyword>
<dbReference type="GO" id="GO:0000105">
    <property type="term" value="P:L-histidine biosynthetic process"/>
    <property type="evidence" value="ECO:0007669"/>
    <property type="project" value="UniProtKB-UniRule"/>
</dbReference>
<evidence type="ECO:0000256" key="7">
    <source>
        <dbReference type="ARBA" id="ARBA00022898"/>
    </source>
</evidence>
<sequence>MGAPKAHDWIMDLEAYVPGKATADGVKNPVKMSANESALGPSPKAVEAIKASAAGVMRYPDPASHDLITAIAKVHGLKPERILCGTGSDELLTLLIHSYAGVGDEVIFSELGFSVYPIQAQAAGATLVPVPNKDWAADVDGMLKAVTDKTKLVIVDNPNNPTGAYLPWSEVERLHKGLPDHVLLVLDAAYAECVTAGDYEAGEELVDKFENVVMTRTFSKLYALAGLRVGWMYAPDHVVDVINRWRMPFNVANPAHDAALAAVKDQAYLDEVVSFTAEWRDWLTAELTAIGLDVVKSQTNFVLVGFPEESPFTAEECNAYLMKHGYIVRKFGVLPNHLRISVGTETQNRGLISLVRGFMNGSPDEPDGEAGQ</sequence>
<evidence type="ECO:0000313" key="12">
    <source>
        <dbReference type="Proteomes" id="UP000183685"/>
    </source>
</evidence>
<comment type="subunit">
    <text evidence="4 9">Homodimer.</text>
</comment>
<dbReference type="NCBIfam" id="TIGR01141">
    <property type="entry name" value="hisC"/>
    <property type="match status" value="1"/>
</dbReference>
<evidence type="ECO:0000256" key="3">
    <source>
        <dbReference type="ARBA" id="ARBA00007970"/>
    </source>
</evidence>
<dbReference type="AlphaFoldDB" id="A0A1G6XQD1"/>
<dbReference type="Gene3D" id="3.40.640.10">
    <property type="entry name" value="Type I PLP-dependent aspartate aminotransferase-like (Major domain)"/>
    <property type="match status" value="1"/>
</dbReference>
<dbReference type="InterPro" id="IPR005861">
    <property type="entry name" value="HisP_aminotrans"/>
</dbReference>
<protein>
    <recommendedName>
        <fullName evidence="9">Histidinol-phosphate aminotransferase</fullName>
        <ecNumber evidence="9">2.6.1.9</ecNumber>
    </recommendedName>
    <alternativeName>
        <fullName evidence="9">Imidazole acetol-phosphate transaminase</fullName>
    </alternativeName>
</protein>
<evidence type="ECO:0000256" key="6">
    <source>
        <dbReference type="ARBA" id="ARBA00022679"/>
    </source>
</evidence>
<gene>
    <name evidence="9" type="primary">hisC</name>
    <name evidence="11" type="ORF">SAMN04488071_1321</name>
</gene>
<dbReference type="InterPro" id="IPR015422">
    <property type="entry name" value="PyrdxlP-dep_Trfase_small"/>
</dbReference>
<dbReference type="UniPathway" id="UPA00031">
    <property type="reaction ID" value="UER00012"/>
</dbReference>
<dbReference type="InterPro" id="IPR015424">
    <property type="entry name" value="PyrdxlP-dep_Trfase"/>
</dbReference>
<keyword evidence="9" id="KW-0368">Histidine biosynthesis</keyword>
<dbReference type="Pfam" id="PF00155">
    <property type="entry name" value="Aminotran_1_2"/>
    <property type="match status" value="1"/>
</dbReference>
<organism evidence="11 12">
    <name type="scientific">Kordiimonas lacus</name>
    <dbReference type="NCBI Taxonomy" id="637679"/>
    <lineage>
        <taxon>Bacteria</taxon>
        <taxon>Pseudomonadati</taxon>
        <taxon>Pseudomonadota</taxon>
        <taxon>Alphaproteobacteria</taxon>
        <taxon>Kordiimonadales</taxon>
        <taxon>Kordiimonadaceae</taxon>
        <taxon>Kordiimonas</taxon>
    </lineage>
</organism>
<dbReference type="GO" id="GO:0030170">
    <property type="term" value="F:pyridoxal phosphate binding"/>
    <property type="evidence" value="ECO:0007669"/>
    <property type="project" value="InterPro"/>
</dbReference>
<accession>A0A1G6XQD1</accession>
<dbReference type="InterPro" id="IPR050106">
    <property type="entry name" value="HistidinolP_aminotransfase"/>
</dbReference>
<dbReference type="PANTHER" id="PTHR43643">
    <property type="entry name" value="HISTIDINOL-PHOSPHATE AMINOTRANSFERASE 2"/>
    <property type="match status" value="1"/>
</dbReference>
<dbReference type="InterPro" id="IPR015421">
    <property type="entry name" value="PyrdxlP-dep_Trfase_major"/>
</dbReference>
<keyword evidence="12" id="KW-1185">Reference proteome</keyword>
<comment type="catalytic activity">
    <reaction evidence="8 9">
        <text>L-histidinol phosphate + 2-oxoglutarate = 3-(imidazol-4-yl)-2-oxopropyl phosphate + L-glutamate</text>
        <dbReference type="Rhea" id="RHEA:23744"/>
        <dbReference type="ChEBI" id="CHEBI:16810"/>
        <dbReference type="ChEBI" id="CHEBI:29985"/>
        <dbReference type="ChEBI" id="CHEBI:57766"/>
        <dbReference type="ChEBI" id="CHEBI:57980"/>
        <dbReference type="EC" id="2.6.1.9"/>
    </reaction>
</comment>
<evidence type="ECO:0000256" key="5">
    <source>
        <dbReference type="ARBA" id="ARBA00022576"/>
    </source>
</evidence>
<keyword evidence="9" id="KW-0028">Amino-acid biosynthesis</keyword>
<evidence type="ECO:0000256" key="8">
    <source>
        <dbReference type="ARBA" id="ARBA00047481"/>
    </source>
</evidence>
<dbReference type="RefSeq" id="WP_068301663.1">
    <property type="nucleotide sequence ID" value="NZ_FNAK01000003.1"/>
</dbReference>
<dbReference type="Proteomes" id="UP000183685">
    <property type="component" value="Unassembled WGS sequence"/>
</dbReference>
<dbReference type="CDD" id="cd00609">
    <property type="entry name" value="AAT_like"/>
    <property type="match status" value="1"/>
</dbReference>
<proteinExistence type="inferred from homology"/>
<evidence type="ECO:0000256" key="1">
    <source>
        <dbReference type="ARBA" id="ARBA00001933"/>
    </source>
</evidence>
<evidence type="ECO:0000313" key="11">
    <source>
        <dbReference type="EMBL" id="SDD80414.1"/>
    </source>
</evidence>
<evidence type="ECO:0000256" key="2">
    <source>
        <dbReference type="ARBA" id="ARBA00005011"/>
    </source>
</evidence>
<keyword evidence="7 9" id="KW-0663">Pyridoxal phosphate</keyword>
<evidence type="ECO:0000256" key="9">
    <source>
        <dbReference type="HAMAP-Rule" id="MF_01023"/>
    </source>
</evidence>
<feature type="modified residue" description="N6-(pyridoxal phosphate)lysine" evidence="9">
    <location>
        <position position="220"/>
    </location>
</feature>